<accession>A0A0G1X948</accession>
<organism evidence="2 3">
    <name type="scientific">Candidatus Kaiserbacteria bacterium GW2011_GWB1_52_6</name>
    <dbReference type="NCBI Taxonomy" id="1618674"/>
    <lineage>
        <taxon>Bacteria</taxon>
        <taxon>Candidatus Kaiseribacteriota</taxon>
    </lineage>
</organism>
<dbReference type="EMBL" id="LCRA01000016">
    <property type="protein sequence ID" value="KKW27345.1"/>
    <property type="molecule type" value="Genomic_DNA"/>
</dbReference>
<keyword evidence="1" id="KW-0812">Transmembrane</keyword>
<dbReference type="AlphaFoldDB" id="A0A0G1X948"/>
<keyword evidence="1" id="KW-0472">Membrane</keyword>
<evidence type="ECO:0008006" key="4">
    <source>
        <dbReference type="Google" id="ProtNLM"/>
    </source>
</evidence>
<keyword evidence="1" id="KW-1133">Transmembrane helix</keyword>
<evidence type="ECO:0000313" key="2">
    <source>
        <dbReference type="EMBL" id="KKW27345.1"/>
    </source>
</evidence>
<reference evidence="2 3" key="1">
    <citation type="journal article" date="2015" name="Nature">
        <title>rRNA introns, odd ribosomes, and small enigmatic genomes across a large radiation of phyla.</title>
        <authorList>
            <person name="Brown C.T."/>
            <person name="Hug L.A."/>
            <person name="Thomas B.C."/>
            <person name="Sharon I."/>
            <person name="Castelle C.J."/>
            <person name="Singh A."/>
            <person name="Wilkins M.J."/>
            <person name="Williams K.H."/>
            <person name="Banfield J.F."/>
        </authorList>
    </citation>
    <scope>NUCLEOTIDE SEQUENCE [LARGE SCALE GENOMIC DNA]</scope>
</reference>
<comment type="caution">
    <text evidence="2">The sequence shown here is derived from an EMBL/GenBank/DDBJ whole genome shotgun (WGS) entry which is preliminary data.</text>
</comment>
<dbReference type="SUPFAM" id="SSF52833">
    <property type="entry name" value="Thioredoxin-like"/>
    <property type="match status" value="1"/>
</dbReference>
<sequence>MDPVVNTRTARWSTYVVAFGITALIFATALYASNYFNNQRIADIRTTQDNISTDILSIETQFDLLQQHSCADVAENTILPSELQTLANQLSYMEGHGQTNPEEVIRLKRLYSLLEIKDYLLMKQLATRCGLKPVFILYFYSNEGDCTDCQKQGYVLTSLAQTYPQLRIYSFDYNLDVSALKTLISIDNVKDKFPALYINDKAYYGFQSVADVTKILPQLATLKKTATSTSAQK</sequence>
<gene>
    <name evidence="2" type="ORF">UY70_C0016G0029</name>
</gene>
<name>A0A0G1X948_9BACT</name>
<evidence type="ECO:0000256" key="1">
    <source>
        <dbReference type="SAM" id="Phobius"/>
    </source>
</evidence>
<dbReference type="Proteomes" id="UP000034185">
    <property type="component" value="Unassembled WGS sequence"/>
</dbReference>
<protein>
    <recommendedName>
        <fullName evidence="4">Thioredoxin domain-containing protein</fullName>
    </recommendedName>
</protein>
<evidence type="ECO:0000313" key="3">
    <source>
        <dbReference type="Proteomes" id="UP000034185"/>
    </source>
</evidence>
<proteinExistence type="predicted"/>
<dbReference type="InterPro" id="IPR036249">
    <property type="entry name" value="Thioredoxin-like_sf"/>
</dbReference>
<feature type="transmembrane region" description="Helical" evidence="1">
    <location>
        <begin position="12"/>
        <end position="32"/>
    </location>
</feature>